<dbReference type="RefSeq" id="WP_338240070.1">
    <property type="nucleotide sequence ID" value="NZ_BQKE01000010.1"/>
</dbReference>
<gene>
    <name evidence="1" type="ORF">PEDI_55520</name>
</gene>
<dbReference type="AlphaFoldDB" id="A0AAN4W6J4"/>
<protein>
    <submittedName>
        <fullName evidence="1">Uncharacterized protein</fullName>
    </submittedName>
</protein>
<dbReference type="Proteomes" id="UP001310022">
    <property type="component" value="Unassembled WGS sequence"/>
</dbReference>
<organism evidence="1 2">
    <name type="scientific">Persicobacter diffluens</name>
    <dbReference type="NCBI Taxonomy" id="981"/>
    <lineage>
        <taxon>Bacteria</taxon>
        <taxon>Pseudomonadati</taxon>
        <taxon>Bacteroidota</taxon>
        <taxon>Cytophagia</taxon>
        <taxon>Cytophagales</taxon>
        <taxon>Persicobacteraceae</taxon>
        <taxon>Persicobacter</taxon>
    </lineage>
</organism>
<proteinExistence type="predicted"/>
<comment type="caution">
    <text evidence="1">The sequence shown here is derived from an EMBL/GenBank/DDBJ whole genome shotgun (WGS) entry which is preliminary data.</text>
</comment>
<accession>A0AAN4W6J4</accession>
<reference evidence="1 2" key="1">
    <citation type="submission" date="2021-12" db="EMBL/GenBank/DDBJ databases">
        <title>Genome sequencing of bacteria with rrn-lacking chromosome and rrn-plasmid.</title>
        <authorList>
            <person name="Anda M."/>
            <person name="Iwasaki W."/>
        </authorList>
    </citation>
    <scope>NUCLEOTIDE SEQUENCE [LARGE SCALE GENOMIC DNA]</scope>
    <source>
        <strain evidence="1 2">NBRC 15940</strain>
    </source>
</reference>
<keyword evidence="2" id="KW-1185">Reference proteome</keyword>
<name>A0AAN4W6J4_9BACT</name>
<dbReference type="EMBL" id="BQKE01000010">
    <property type="protein sequence ID" value="GJM65000.1"/>
    <property type="molecule type" value="Genomic_DNA"/>
</dbReference>
<evidence type="ECO:0000313" key="2">
    <source>
        <dbReference type="Proteomes" id="UP001310022"/>
    </source>
</evidence>
<sequence>MVFFNILWLHFLSIGVNPQISPDDCFTFESYYPSSDNGYYVLSFKDEEGKDIVVYSDIKIPPAGKKLMEGQCYELDLEPVDDAVVLPKGYIGHPLIISGARKGFIALNLVGLFFVDQ</sequence>
<evidence type="ECO:0000313" key="1">
    <source>
        <dbReference type="EMBL" id="GJM65000.1"/>
    </source>
</evidence>